<proteinExistence type="predicted"/>
<gene>
    <name evidence="3" type="ORF">SISNIDRAFT_454312</name>
</gene>
<evidence type="ECO:0000256" key="1">
    <source>
        <dbReference type="SAM" id="MobiDB-lite"/>
    </source>
</evidence>
<dbReference type="Pfam" id="PF20415">
    <property type="entry name" value="DUF6699"/>
    <property type="match status" value="1"/>
</dbReference>
<feature type="domain" description="DUF6699" evidence="2">
    <location>
        <begin position="140"/>
        <end position="266"/>
    </location>
</feature>
<evidence type="ECO:0000313" key="3">
    <source>
        <dbReference type="EMBL" id="KZS93867.1"/>
    </source>
</evidence>
<name>A0A164V6P1_9AGAM</name>
<evidence type="ECO:0000259" key="2">
    <source>
        <dbReference type="Pfam" id="PF20415"/>
    </source>
</evidence>
<dbReference type="InterPro" id="IPR046522">
    <property type="entry name" value="DUF6699"/>
</dbReference>
<dbReference type="OrthoDB" id="2783256at2759"/>
<sequence>MGRHSTSVVWQGADARSPLPVTTHHVQRPLPKSNPGAAGIASPQALKPLALPPIALSIVNTEKKVSTDEDLKLPSYDAVSEYDPSFIPSTPKWSTVPLPMTTVGSFASGPAGVSNRPLFGVSKPILLHDLLFNTKQFLYLDLSVGLDSMKFLHPDTPKYFADPATDPAIGEMEIICGTLEWSVRVKNPARGYITCSDLLEAIVADMKGSLPRYGGLGGRGSRRISTARVRRGKIETTFEMEKHEQGGEISKVSLLGTGSVFAGLTSVRSDSRKWKLCVIKA</sequence>
<dbReference type="AlphaFoldDB" id="A0A164V6P1"/>
<keyword evidence="4" id="KW-1185">Reference proteome</keyword>
<protein>
    <recommendedName>
        <fullName evidence="2">DUF6699 domain-containing protein</fullName>
    </recommendedName>
</protein>
<dbReference type="Proteomes" id="UP000076722">
    <property type="component" value="Unassembled WGS sequence"/>
</dbReference>
<dbReference type="EMBL" id="KV419406">
    <property type="protein sequence ID" value="KZS93867.1"/>
    <property type="molecule type" value="Genomic_DNA"/>
</dbReference>
<accession>A0A164V6P1</accession>
<organism evidence="3 4">
    <name type="scientific">Sistotremastrum niveocremeum HHB9708</name>
    <dbReference type="NCBI Taxonomy" id="1314777"/>
    <lineage>
        <taxon>Eukaryota</taxon>
        <taxon>Fungi</taxon>
        <taxon>Dikarya</taxon>
        <taxon>Basidiomycota</taxon>
        <taxon>Agaricomycotina</taxon>
        <taxon>Agaricomycetes</taxon>
        <taxon>Sistotremastrales</taxon>
        <taxon>Sistotremastraceae</taxon>
        <taxon>Sertulicium</taxon>
        <taxon>Sertulicium niveocremeum</taxon>
    </lineage>
</organism>
<evidence type="ECO:0000313" key="4">
    <source>
        <dbReference type="Proteomes" id="UP000076722"/>
    </source>
</evidence>
<reference evidence="3 4" key="1">
    <citation type="journal article" date="2016" name="Mol. Biol. Evol.">
        <title>Comparative Genomics of Early-Diverging Mushroom-Forming Fungi Provides Insights into the Origins of Lignocellulose Decay Capabilities.</title>
        <authorList>
            <person name="Nagy L.G."/>
            <person name="Riley R."/>
            <person name="Tritt A."/>
            <person name="Adam C."/>
            <person name="Daum C."/>
            <person name="Floudas D."/>
            <person name="Sun H."/>
            <person name="Yadav J.S."/>
            <person name="Pangilinan J."/>
            <person name="Larsson K.H."/>
            <person name="Matsuura K."/>
            <person name="Barry K."/>
            <person name="Labutti K."/>
            <person name="Kuo R."/>
            <person name="Ohm R.A."/>
            <person name="Bhattacharya S.S."/>
            <person name="Shirouzu T."/>
            <person name="Yoshinaga Y."/>
            <person name="Martin F.M."/>
            <person name="Grigoriev I.V."/>
            <person name="Hibbett D.S."/>
        </authorList>
    </citation>
    <scope>NUCLEOTIDE SEQUENCE [LARGE SCALE GENOMIC DNA]</scope>
    <source>
        <strain evidence="3 4">HHB9708</strain>
    </source>
</reference>
<feature type="region of interest" description="Disordered" evidence="1">
    <location>
        <begin position="1"/>
        <end position="41"/>
    </location>
</feature>